<keyword evidence="2" id="KW-1185">Reference proteome</keyword>
<dbReference type="EMBL" id="OU963870">
    <property type="protein sequence ID" value="CAH0396212.1"/>
    <property type="molecule type" value="Genomic_DNA"/>
</dbReference>
<dbReference type="AlphaFoldDB" id="A0A9P0FA21"/>
<protein>
    <submittedName>
        <fullName evidence="1">Uncharacterized protein</fullName>
    </submittedName>
</protein>
<name>A0A9P0FA21_BEMTA</name>
<sequence length="70" mass="8258">MKQNLIRFSPISFKSESWRYSYGQWTSSSMEFCSELRPQSYCLECIVVDSLFYHGDQQLLHRNGVCPSKK</sequence>
<reference evidence="1" key="1">
    <citation type="submission" date="2021-12" db="EMBL/GenBank/DDBJ databases">
        <authorList>
            <person name="King R."/>
        </authorList>
    </citation>
    <scope>NUCLEOTIDE SEQUENCE</scope>
</reference>
<organism evidence="1 2">
    <name type="scientific">Bemisia tabaci</name>
    <name type="common">Sweetpotato whitefly</name>
    <name type="synonym">Aleurodes tabaci</name>
    <dbReference type="NCBI Taxonomy" id="7038"/>
    <lineage>
        <taxon>Eukaryota</taxon>
        <taxon>Metazoa</taxon>
        <taxon>Ecdysozoa</taxon>
        <taxon>Arthropoda</taxon>
        <taxon>Hexapoda</taxon>
        <taxon>Insecta</taxon>
        <taxon>Pterygota</taxon>
        <taxon>Neoptera</taxon>
        <taxon>Paraneoptera</taxon>
        <taxon>Hemiptera</taxon>
        <taxon>Sternorrhyncha</taxon>
        <taxon>Aleyrodoidea</taxon>
        <taxon>Aleyrodidae</taxon>
        <taxon>Aleyrodinae</taxon>
        <taxon>Bemisia</taxon>
    </lineage>
</organism>
<accession>A0A9P0FA21</accession>
<dbReference type="Proteomes" id="UP001152759">
    <property type="component" value="Chromosome 9"/>
</dbReference>
<gene>
    <name evidence="1" type="ORF">BEMITA_LOCUS14302</name>
</gene>
<evidence type="ECO:0000313" key="2">
    <source>
        <dbReference type="Proteomes" id="UP001152759"/>
    </source>
</evidence>
<proteinExistence type="predicted"/>
<evidence type="ECO:0000313" key="1">
    <source>
        <dbReference type="EMBL" id="CAH0396212.1"/>
    </source>
</evidence>